<name>A0A6A6WTH0_9PLEO</name>
<protein>
    <recommendedName>
        <fullName evidence="3">Thioesterase domain-containing protein</fullName>
    </recommendedName>
</protein>
<dbReference type="SUPFAM" id="SSF54637">
    <property type="entry name" value="Thioesterase/thiol ester dehydrase-isomerase"/>
    <property type="match status" value="1"/>
</dbReference>
<dbReference type="PANTHER" id="PTHR47260:SF1">
    <property type="entry name" value="UPF0644 PROTEIN PB2B4.06"/>
    <property type="match status" value="1"/>
</dbReference>
<dbReference type="Proteomes" id="UP000799757">
    <property type="component" value="Unassembled WGS sequence"/>
</dbReference>
<organism evidence="1 2">
    <name type="scientific">Melanomma pulvis-pyrius CBS 109.77</name>
    <dbReference type="NCBI Taxonomy" id="1314802"/>
    <lineage>
        <taxon>Eukaryota</taxon>
        <taxon>Fungi</taxon>
        <taxon>Dikarya</taxon>
        <taxon>Ascomycota</taxon>
        <taxon>Pezizomycotina</taxon>
        <taxon>Dothideomycetes</taxon>
        <taxon>Pleosporomycetidae</taxon>
        <taxon>Pleosporales</taxon>
        <taxon>Melanommataceae</taxon>
        <taxon>Melanomma</taxon>
    </lineage>
</organism>
<evidence type="ECO:0000313" key="1">
    <source>
        <dbReference type="EMBL" id="KAF2787214.1"/>
    </source>
</evidence>
<reference evidence="1" key="1">
    <citation type="journal article" date="2020" name="Stud. Mycol.">
        <title>101 Dothideomycetes genomes: a test case for predicting lifestyles and emergence of pathogens.</title>
        <authorList>
            <person name="Haridas S."/>
            <person name="Albert R."/>
            <person name="Binder M."/>
            <person name="Bloem J."/>
            <person name="Labutti K."/>
            <person name="Salamov A."/>
            <person name="Andreopoulos B."/>
            <person name="Baker S."/>
            <person name="Barry K."/>
            <person name="Bills G."/>
            <person name="Bluhm B."/>
            <person name="Cannon C."/>
            <person name="Castanera R."/>
            <person name="Culley D."/>
            <person name="Daum C."/>
            <person name="Ezra D."/>
            <person name="Gonzalez J."/>
            <person name="Henrissat B."/>
            <person name="Kuo A."/>
            <person name="Liang C."/>
            <person name="Lipzen A."/>
            <person name="Lutzoni F."/>
            <person name="Magnuson J."/>
            <person name="Mondo S."/>
            <person name="Nolan M."/>
            <person name="Ohm R."/>
            <person name="Pangilinan J."/>
            <person name="Park H.-J."/>
            <person name="Ramirez L."/>
            <person name="Alfaro M."/>
            <person name="Sun H."/>
            <person name="Tritt A."/>
            <person name="Yoshinaga Y."/>
            <person name="Zwiers L.-H."/>
            <person name="Turgeon B."/>
            <person name="Goodwin S."/>
            <person name="Spatafora J."/>
            <person name="Crous P."/>
            <person name="Grigoriev I."/>
        </authorList>
    </citation>
    <scope>NUCLEOTIDE SEQUENCE</scope>
    <source>
        <strain evidence="1">CBS 109.77</strain>
    </source>
</reference>
<dbReference type="InterPro" id="IPR052061">
    <property type="entry name" value="PTE-AB_protein"/>
</dbReference>
<dbReference type="AlphaFoldDB" id="A0A6A6WTH0"/>
<keyword evidence="2" id="KW-1185">Reference proteome</keyword>
<evidence type="ECO:0000313" key="2">
    <source>
        <dbReference type="Proteomes" id="UP000799757"/>
    </source>
</evidence>
<dbReference type="EMBL" id="MU002347">
    <property type="protein sequence ID" value="KAF2787214.1"/>
    <property type="molecule type" value="Genomic_DNA"/>
</dbReference>
<dbReference type="Gene3D" id="3.10.129.10">
    <property type="entry name" value="Hotdog Thioesterase"/>
    <property type="match status" value="1"/>
</dbReference>
<gene>
    <name evidence="1" type="ORF">K505DRAFT_258206</name>
</gene>
<sequence length="308" mass="33444">MFGPRYVSSLQLPRAVARSSPRVRLPSTRCRSTSSKPPNFFRLTYLWYGVVLATGASAGYAVRNFAAPPSLPTPGSREDQLALGALKKDMDKLDIVTFMRSQCAPPTSDTPLDESEEEKRAWVELDIKRNIAETEATEDNGKVTRIATEQTLAGSQGLGIQRAFWNSETRELVAVVWIGGALSGWPTLAHGGAVATIFEDAMVRMVAGPDVSPNSIPGPSSMSVIYAQPTHVLNFYILRANFTKPRIAPAAPLPDPQPTKSWLPFWKDLTKKTPYTGAQPSVEIIGTLESVKGDLCVRAKGVFPISTA</sequence>
<evidence type="ECO:0008006" key="3">
    <source>
        <dbReference type="Google" id="ProtNLM"/>
    </source>
</evidence>
<proteinExistence type="predicted"/>
<dbReference type="InterPro" id="IPR029069">
    <property type="entry name" value="HotDog_dom_sf"/>
</dbReference>
<accession>A0A6A6WTH0</accession>
<dbReference type="PANTHER" id="PTHR47260">
    <property type="entry name" value="UPF0644 PROTEIN PB2B4.06"/>
    <property type="match status" value="1"/>
</dbReference>
<dbReference type="OrthoDB" id="506431at2759"/>